<comment type="pathway">
    <text evidence="1">Cell wall biogenesis; peptidoglycan recycling.</text>
</comment>
<keyword evidence="1" id="KW-0547">Nucleotide-binding</keyword>
<dbReference type="UniPathway" id="UPA00544"/>
<sequence length="390" mass="40101">MRVLALSSGTSVDGIDVALADLNFAADPSTLELKPLGHLEVPWDAQLREQILASLPPAEVGVRQWCALDTRIGQAFGEAGRIGLAELGSAELVVSHGQTLFHHVAQGRVLGTLQVGQPAWIHAATGLPVISDLRSSDVAAGGHGAPLVSLLDQLWLGEQPTAVLNIGGIANLTLVGGEEISTGDTGPGNCLLDAAAAELGQKCDAGGALAADGQVDSPALEALLADPYYARDFPRTTGREYFHRDYVAQRLAEAGVAVPTGNDLFATLTELTARTIADAVTGAQRLVLSGGGARNPVLVDRLAELTGEVTTSSELGLAADAKEAYLFALLGFLAVHGLPGTAPAQLSDPHGPRATGAQRPVVLGSLTPPAPAPSVEQSSVPVERLQVVDP</sequence>
<keyword evidence="1 3" id="KW-0418">Kinase</keyword>
<dbReference type="RefSeq" id="WP_168887245.1">
    <property type="nucleotide sequence ID" value="NZ_JABAHY010000005.1"/>
</dbReference>
<evidence type="ECO:0000256" key="2">
    <source>
        <dbReference type="SAM" id="MobiDB-lite"/>
    </source>
</evidence>
<dbReference type="GO" id="GO:0009254">
    <property type="term" value="P:peptidoglycan turnover"/>
    <property type="evidence" value="ECO:0007669"/>
    <property type="project" value="UniProtKB-UniRule"/>
</dbReference>
<dbReference type="Pfam" id="PF03702">
    <property type="entry name" value="AnmK"/>
    <property type="match status" value="1"/>
</dbReference>
<dbReference type="SUPFAM" id="SSF53067">
    <property type="entry name" value="Actin-like ATPase domain"/>
    <property type="match status" value="1"/>
</dbReference>
<dbReference type="InterPro" id="IPR005338">
    <property type="entry name" value="Anhydro_N_Ac-Mur_kinase"/>
</dbReference>
<dbReference type="InterPro" id="IPR043129">
    <property type="entry name" value="ATPase_NBD"/>
</dbReference>
<dbReference type="NCBIfam" id="NF007146">
    <property type="entry name" value="PRK09585.2-6"/>
    <property type="match status" value="1"/>
</dbReference>
<dbReference type="GO" id="GO:0006040">
    <property type="term" value="P:amino sugar metabolic process"/>
    <property type="evidence" value="ECO:0007669"/>
    <property type="project" value="InterPro"/>
</dbReference>
<comment type="caution">
    <text evidence="3">The sequence shown here is derived from an EMBL/GenBank/DDBJ whole genome shotgun (WGS) entry which is preliminary data.</text>
</comment>
<dbReference type="GO" id="GO:0016301">
    <property type="term" value="F:kinase activity"/>
    <property type="evidence" value="ECO:0007669"/>
    <property type="project" value="UniProtKB-KW"/>
</dbReference>
<organism evidence="3 4">
    <name type="scientific">Nesterenkonia sedimenti</name>
    <dbReference type="NCBI Taxonomy" id="1463632"/>
    <lineage>
        <taxon>Bacteria</taxon>
        <taxon>Bacillati</taxon>
        <taxon>Actinomycetota</taxon>
        <taxon>Actinomycetes</taxon>
        <taxon>Micrococcales</taxon>
        <taxon>Micrococcaceae</taxon>
        <taxon>Nesterenkonia</taxon>
    </lineage>
</organism>
<dbReference type="EMBL" id="JABAHY010000005">
    <property type="protein sequence ID" value="NLS09751.1"/>
    <property type="molecule type" value="Genomic_DNA"/>
</dbReference>
<feature type="region of interest" description="Disordered" evidence="2">
    <location>
        <begin position="344"/>
        <end position="390"/>
    </location>
</feature>
<dbReference type="Gene3D" id="3.30.420.40">
    <property type="match status" value="2"/>
</dbReference>
<feature type="binding site" evidence="1">
    <location>
        <begin position="9"/>
        <end position="16"/>
    </location>
    <ligand>
        <name>ATP</name>
        <dbReference type="ChEBI" id="CHEBI:30616"/>
    </ligand>
</feature>
<evidence type="ECO:0000313" key="3">
    <source>
        <dbReference type="EMBL" id="NLS09751.1"/>
    </source>
</evidence>
<comment type="similarity">
    <text evidence="1">Belongs to the anhydro-N-acetylmuramic acid kinase family.</text>
</comment>
<dbReference type="AlphaFoldDB" id="A0A7X8TJJ9"/>
<dbReference type="GO" id="GO:0016773">
    <property type="term" value="F:phosphotransferase activity, alcohol group as acceptor"/>
    <property type="evidence" value="ECO:0007669"/>
    <property type="project" value="UniProtKB-UniRule"/>
</dbReference>
<keyword evidence="1" id="KW-0119">Carbohydrate metabolism</keyword>
<name>A0A7X8TJJ9_9MICC</name>
<comment type="catalytic activity">
    <reaction evidence="1">
        <text>1,6-anhydro-N-acetyl-beta-muramate + ATP + H2O = N-acetyl-D-muramate 6-phosphate + ADP + H(+)</text>
        <dbReference type="Rhea" id="RHEA:24952"/>
        <dbReference type="ChEBI" id="CHEBI:15377"/>
        <dbReference type="ChEBI" id="CHEBI:15378"/>
        <dbReference type="ChEBI" id="CHEBI:30616"/>
        <dbReference type="ChEBI" id="CHEBI:58690"/>
        <dbReference type="ChEBI" id="CHEBI:58722"/>
        <dbReference type="ChEBI" id="CHEBI:456216"/>
        <dbReference type="EC" id="2.7.1.170"/>
    </reaction>
</comment>
<keyword evidence="4" id="KW-1185">Reference proteome</keyword>
<comment type="function">
    <text evidence="1">Catalyzes the specific phosphorylation of 1,6-anhydro-N-acetylmuramic acid (anhMurNAc) with the simultaneous cleavage of the 1,6-anhydro ring, generating MurNAc-6-P. Is required for the utilization of anhMurNAc either imported from the medium or derived from its own cell wall murein, and thus plays a role in cell wall recycling.</text>
</comment>
<dbReference type="PANTHER" id="PTHR30605">
    <property type="entry name" value="ANHYDRO-N-ACETYLMURAMIC ACID KINASE"/>
    <property type="match status" value="1"/>
</dbReference>
<accession>A0A7X8TJJ9</accession>
<gene>
    <name evidence="1" type="primary">anmK</name>
    <name evidence="3" type="ORF">HGQ17_06975</name>
</gene>
<proteinExistence type="inferred from homology"/>
<keyword evidence="1 3" id="KW-0808">Transferase</keyword>
<dbReference type="PANTHER" id="PTHR30605:SF0">
    <property type="entry name" value="ANHYDRO-N-ACETYLMURAMIC ACID KINASE"/>
    <property type="match status" value="1"/>
</dbReference>
<dbReference type="GO" id="GO:0005524">
    <property type="term" value="F:ATP binding"/>
    <property type="evidence" value="ECO:0007669"/>
    <property type="project" value="UniProtKB-UniRule"/>
</dbReference>
<comment type="pathway">
    <text evidence="1">Amino-sugar metabolism; 1,6-anhydro-N-acetylmuramate degradation.</text>
</comment>
<dbReference type="HAMAP" id="MF_01270">
    <property type="entry name" value="AnhMurNAc_kinase"/>
    <property type="match status" value="1"/>
</dbReference>
<protein>
    <recommendedName>
        <fullName evidence="1">Anhydro-N-acetylmuramic acid kinase</fullName>
        <ecNumber evidence="1">2.7.1.170</ecNumber>
    </recommendedName>
    <alternativeName>
        <fullName evidence="1">AnhMurNAc kinase</fullName>
    </alternativeName>
</protein>
<dbReference type="EC" id="2.7.1.170" evidence="1"/>
<dbReference type="GO" id="GO:0097175">
    <property type="term" value="P:1,6-anhydro-N-acetyl-beta-muramic acid catabolic process"/>
    <property type="evidence" value="ECO:0007669"/>
    <property type="project" value="UniProtKB-UniRule"/>
</dbReference>
<dbReference type="Proteomes" id="UP000523139">
    <property type="component" value="Unassembled WGS sequence"/>
</dbReference>
<keyword evidence="1" id="KW-0067">ATP-binding</keyword>
<evidence type="ECO:0000313" key="4">
    <source>
        <dbReference type="Proteomes" id="UP000523139"/>
    </source>
</evidence>
<reference evidence="3 4" key="1">
    <citation type="submission" date="2020-04" db="EMBL/GenBank/DDBJ databases">
        <title>Nesterenkonia sp. nov., isolated from marine sediment.</title>
        <authorList>
            <person name="Zhang G."/>
        </authorList>
    </citation>
    <scope>NUCLEOTIDE SEQUENCE [LARGE SCALE GENOMIC DNA]</scope>
    <source>
        <strain evidence="3 4">MY13</strain>
    </source>
</reference>
<dbReference type="UniPathway" id="UPA00343"/>
<evidence type="ECO:0000256" key="1">
    <source>
        <dbReference type="HAMAP-Rule" id="MF_01270"/>
    </source>
</evidence>